<evidence type="ECO:0000313" key="2">
    <source>
        <dbReference type="Proteomes" id="UP001498398"/>
    </source>
</evidence>
<dbReference type="Proteomes" id="UP001498398">
    <property type="component" value="Unassembled WGS sequence"/>
</dbReference>
<dbReference type="EMBL" id="JBANRG010000027">
    <property type="protein sequence ID" value="KAK7453227.1"/>
    <property type="molecule type" value="Genomic_DNA"/>
</dbReference>
<sequence length="314" mass="36439">MDPQQSGEFSIQPQLSNYNDIAQWCLHILEQIPYDNLNNPTIQEEFAMRNLLTFMEESTTNVLDEVNFVNIWPCLNWVHQGLVTQRHGRNSVGFLYDWRKTIRDYRTSWIRCLEKWKHSSKIQKLFSDLTGGFWLSRIPSPCDNTLMQNILMVIASLDCTCLNHVLHNAGLAEEIISIITICSPNFDTQQNIDVTFVTLREGHGALVKYYLEAVIKGDIHSSVYYGDCWFEHLAKSSHRLDLVVELERVLELNGRSSLRNDTREELRNVISWLKGFPAELRTSKRAILNCEKFLHELDNEMDQSSMRSAALDQQ</sequence>
<name>A0ABR1JCT1_9AGAR</name>
<accession>A0ABR1JCT1</accession>
<protein>
    <submittedName>
        <fullName evidence="1">Uncharacterized protein</fullName>
    </submittedName>
</protein>
<keyword evidence="2" id="KW-1185">Reference proteome</keyword>
<evidence type="ECO:0000313" key="1">
    <source>
        <dbReference type="EMBL" id="KAK7453227.1"/>
    </source>
</evidence>
<gene>
    <name evidence="1" type="ORF">VKT23_011904</name>
</gene>
<organism evidence="1 2">
    <name type="scientific">Marasmiellus scandens</name>
    <dbReference type="NCBI Taxonomy" id="2682957"/>
    <lineage>
        <taxon>Eukaryota</taxon>
        <taxon>Fungi</taxon>
        <taxon>Dikarya</taxon>
        <taxon>Basidiomycota</taxon>
        <taxon>Agaricomycotina</taxon>
        <taxon>Agaricomycetes</taxon>
        <taxon>Agaricomycetidae</taxon>
        <taxon>Agaricales</taxon>
        <taxon>Marasmiineae</taxon>
        <taxon>Omphalotaceae</taxon>
        <taxon>Marasmiellus</taxon>
    </lineage>
</organism>
<comment type="caution">
    <text evidence="1">The sequence shown here is derived from an EMBL/GenBank/DDBJ whole genome shotgun (WGS) entry which is preliminary data.</text>
</comment>
<reference evidence="1 2" key="1">
    <citation type="submission" date="2024-01" db="EMBL/GenBank/DDBJ databases">
        <title>A draft genome for the cacao thread blight pathogen Marasmiellus scandens.</title>
        <authorList>
            <person name="Baruah I.K."/>
            <person name="Leung J."/>
            <person name="Bukari Y."/>
            <person name="Amoako-Attah I."/>
            <person name="Meinhardt L.W."/>
            <person name="Bailey B.A."/>
            <person name="Cohen S.P."/>
        </authorList>
    </citation>
    <scope>NUCLEOTIDE SEQUENCE [LARGE SCALE GENOMIC DNA]</scope>
    <source>
        <strain evidence="1 2">GH-19</strain>
    </source>
</reference>
<proteinExistence type="predicted"/>